<comment type="catalytic activity">
    <reaction evidence="5">
        <text>3'-dephospho-CoA + ATP = ADP + CoA + H(+)</text>
        <dbReference type="Rhea" id="RHEA:18245"/>
        <dbReference type="ChEBI" id="CHEBI:15378"/>
        <dbReference type="ChEBI" id="CHEBI:30616"/>
        <dbReference type="ChEBI" id="CHEBI:57287"/>
        <dbReference type="ChEBI" id="CHEBI:57328"/>
        <dbReference type="ChEBI" id="CHEBI:456216"/>
        <dbReference type="EC" id="2.7.1.24"/>
    </reaction>
</comment>
<comment type="function">
    <text evidence="5">Catalyzes the phosphorylation of the 3'-hydroxyl group of dephosphocoenzyme A to form coenzyme A.</text>
</comment>
<dbReference type="Gene3D" id="3.40.50.300">
    <property type="entry name" value="P-loop containing nucleotide triphosphate hydrolases"/>
    <property type="match status" value="1"/>
</dbReference>
<evidence type="ECO:0000313" key="8">
    <source>
        <dbReference type="EMBL" id="RGZ48910.1"/>
    </source>
</evidence>
<keyword evidence="4 5" id="KW-0173">Coenzyme A biosynthesis</keyword>
<evidence type="ECO:0000256" key="4">
    <source>
        <dbReference type="ARBA" id="ARBA00022993"/>
    </source>
</evidence>
<reference evidence="10 11" key="1">
    <citation type="submission" date="2018-08" db="EMBL/GenBank/DDBJ databases">
        <title>A genome reference for cultivated species of the human gut microbiota.</title>
        <authorList>
            <person name="Zou Y."/>
            <person name="Xue W."/>
            <person name="Luo G."/>
        </authorList>
    </citation>
    <scope>NUCLEOTIDE SEQUENCE [LARGE SCALE GENOMIC DNA]</scope>
    <source>
        <strain evidence="9 10">AM16-50</strain>
        <strain evidence="8 11">AM50-15</strain>
    </source>
</reference>
<dbReference type="GO" id="GO:0005524">
    <property type="term" value="F:ATP binding"/>
    <property type="evidence" value="ECO:0007669"/>
    <property type="project" value="UniProtKB-UniRule"/>
</dbReference>
<dbReference type="PANTHER" id="PTHR10695">
    <property type="entry name" value="DEPHOSPHO-COA KINASE-RELATED"/>
    <property type="match status" value="1"/>
</dbReference>
<proteinExistence type="inferred from homology"/>
<evidence type="ECO:0000256" key="1">
    <source>
        <dbReference type="ARBA" id="ARBA00009018"/>
    </source>
</evidence>
<dbReference type="Proteomes" id="UP000285173">
    <property type="component" value="Unassembled WGS sequence"/>
</dbReference>
<dbReference type="HAMAP" id="MF_00376">
    <property type="entry name" value="Dephospho_CoA_kinase"/>
    <property type="match status" value="1"/>
</dbReference>
<organism evidence="8 11">
    <name type="scientific">Parabacteroides merdae</name>
    <dbReference type="NCBI Taxonomy" id="46503"/>
    <lineage>
        <taxon>Bacteria</taxon>
        <taxon>Pseudomonadati</taxon>
        <taxon>Bacteroidota</taxon>
        <taxon>Bacteroidia</taxon>
        <taxon>Bacteroidales</taxon>
        <taxon>Tannerellaceae</taxon>
        <taxon>Parabacteroides</taxon>
    </lineage>
</organism>
<dbReference type="Proteomes" id="UP000283732">
    <property type="component" value="Unassembled WGS sequence"/>
</dbReference>
<evidence type="ECO:0000313" key="11">
    <source>
        <dbReference type="Proteomes" id="UP000285173"/>
    </source>
</evidence>
<dbReference type="NCBIfam" id="TIGR00152">
    <property type="entry name" value="dephospho-CoA kinase"/>
    <property type="match status" value="1"/>
</dbReference>
<evidence type="ECO:0000313" key="9">
    <source>
        <dbReference type="EMBL" id="RHH77319.1"/>
    </source>
</evidence>
<dbReference type="UniPathway" id="UPA00241">
    <property type="reaction ID" value="UER00356"/>
</dbReference>
<evidence type="ECO:0000256" key="6">
    <source>
        <dbReference type="NCBIfam" id="TIGR00152"/>
    </source>
</evidence>
<dbReference type="EC" id="2.7.1.24" evidence="5 6"/>
<name>A0A3R6DG05_9BACT</name>
<keyword evidence="5 8" id="KW-0418">Kinase</keyword>
<keyword evidence="5" id="KW-0963">Cytoplasm</keyword>
<gene>
    <name evidence="5" type="primary">coaE</name>
    <name evidence="9" type="ORF">DW191_11310</name>
    <name evidence="8" type="ORF">DW986_08095</name>
    <name evidence="7" type="ORF">GMD66_15225</name>
</gene>
<dbReference type="EMBL" id="QSEF01000009">
    <property type="protein sequence ID" value="RGZ48910.1"/>
    <property type="molecule type" value="Genomic_DNA"/>
</dbReference>
<protein>
    <recommendedName>
        <fullName evidence="5 6">Dephospho-CoA kinase</fullName>
        <ecNumber evidence="5 6">2.7.1.24</ecNumber>
    </recommendedName>
    <alternativeName>
        <fullName evidence="5">Dephosphocoenzyme A kinase</fullName>
    </alternativeName>
</protein>
<reference evidence="7 12" key="2">
    <citation type="journal article" date="2019" name="Nat. Med.">
        <title>A library of human gut bacterial isolates paired with longitudinal multiomics data enables mechanistic microbiome research.</title>
        <authorList>
            <person name="Poyet M."/>
            <person name="Groussin M."/>
            <person name="Gibbons S.M."/>
            <person name="Avila-Pacheco J."/>
            <person name="Jiang X."/>
            <person name="Kearney S.M."/>
            <person name="Perrotta A.R."/>
            <person name="Berdy B."/>
            <person name="Zhao S."/>
            <person name="Lieberman T.D."/>
            <person name="Swanson P.K."/>
            <person name="Smith M."/>
            <person name="Roesemann S."/>
            <person name="Alexander J.E."/>
            <person name="Rich S.A."/>
            <person name="Livny J."/>
            <person name="Vlamakis H."/>
            <person name="Clish C."/>
            <person name="Bullock K."/>
            <person name="Deik A."/>
            <person name="Scott J."/>
            <person name="Pierce K.A."/>
            <person name="Xavier R.J."/>
            <person name="Alm E.J."/>
        </authorList>
    </citation>
    <scope>NUCLEOTIDE SEQUENCE [LARGE SCALE GENOMIC DNA]</scope>
    <source>
        <strain evidence="7 12">BIOML-A25</strain>
    </source>
</reference>
<dbReference type="RefSeq" id="WP_005647772.1">
    <property type="nucleotide sequence ID" value="NZ_DAWDXW010000005.1"/>
</dbReference>
<dbReference type="Pfam" id="PF01121">
    <property type="entry name" value="CoaE"/>
    <property type="match status" value="1"/>
</dbReference>
<dbReference type="PANTHER" id="PTHR10695:SF46">
    <property type="entry name" value="BIFUNCTIONAL COENZYME A SYNTHASE-RELATED"/>
    <property type="match status" value="1"/>
</dbReference>
<dbReference type="InterPro" id="IPR001977">
    <property type="entry name" value="Depp_CoAkinase"/>
</dbReference>
<comment type="similarity">
    <text evidence="1 5">Belongs to the CoaE family.</text>
</comment>
<dbReference type="GO" id="GO:0015937">
    <property type="term" value="P:coenzyme A biosynthetic process"/>
    <property type="evidence" value="ECO:0007669"/>
    <property type="project" value="UniProtKB-UniRule"/>
</dbReference>
<dbReference type="InterPro" id="IPR027417">
    <property type="entry name" value="P-loop_NTPase"/>
</dbReference>
<evidence type="ECO:0000313" key="12">
    <source>
        <dbReference type="Proteomes" id="UP000437446"/>
    </source>
</evidence>
<dbReference type="AlphaFoldDB" id="A0A3R6DG05"/>
<dbReference type="Proteomes" id="UP000437446">
    <property type="component" value="Unassembled WGS sequence"/>
</dbReference>
<feature type="binding site" evidence="5">
    <location>
        <begin position="11"/>
        <end position="16"/>
    </location>
    <ligand>
        <name>ATP</name>
        <dbReference type="ChEBI" id="CHEBI:30616"/>
    </ligand>
</feature>
<evidence type="ECO:0000256" key="3">
    <source>
        <dbReference type="ARBA" id="ARBA00022840"/>
    </source>
</evidence>
<keyword evidence="2 5" id="KW-0547">Nucleotide-binding</keyword>
<evidence type="ECO:0000313" key="7">
    <source>
        <dbReference type="EMBL" id="MTU30538.1"/>
    </source>
</evidence>
<comment type="caution">
    <text evidence="8">The sequence shown here is derived from an EMBL/GenBank/DDBJ whole genome shotgun (WGS) entry which is preliminary data.</text>
</comment>
<dbReference type="PROSITE" id="PS51219">
    <property type="entry name" value="DPCK"/>
    <property type="match status" value="1"/>
</dbReference>
<evidence type="ECO:0000313" key="10">
    <source>
        <dbReference type="Proteomes" id="UP000283732"/>
    </source>
</evidence>
<evidence type="ECO:0000256" key="5">
    <source>
        <dbReference type="HAMAP-Rule" id="MF_00376"/>
    </source>
</evidence>
<comment type="subcellular location">
    <subcellularLocation>
        <location evidence="5">Cytoplasm</location>
    </subcellularLocation>
</comment>
<dbReference type="SUPFAM" id="SSF52540">
    <property type="entry name" value="P-loop containing nucleoside triphosphate hydrolases"/>
    <property type="match status" value="1"/>
</dbReference>
<keyword evidence="5 8" id="KW-0808">Transferase</keyword>
<dbReference type="GO" id="GO:0004140">
    <property type="term" value="F:dephospho-CoA kinase activity"/>
    <property type="evidence" value="ECO:0007669"/>
    <property type="project" value="UniProtKB-UniRule"/>
</dbReference>
<dbReference type="EMBL" id="WNCR01000009">
    <property type="protein sequence ID" value="MTU30538.1"/>
    <property type="molecule type" value="Genomic_DNA"/>
</dbReference>
<sequence>MIKIGITGGIGSGKSVVAALLELSGIPVYIADTESKLLTATSPVIREKLVALFGEELYTADSLNKRQLASHIFGNPERLGQVNAIIHPEVNRHFLAWVERLNTPVCAIESAILFESGFNRIVDTTLMVYAPMEIRIGRILERDSVSREEIIRRIESQLPDEVKKEKSDYVIFNDGEQALLPQITAFLAGLKIKKH</sequence>
<dbReference type="EMBL" id="QRKC01000004">
    <property type="protein sequence ID" value="RHH77319.1"/>
    <property type="molecule type" value="Genomic_DNA"/>
</dbReference>
<accession>A0A3R6DG05</accession>
<evidence type="ECO:0000256" key="2">
    <source>
        <dbReference type="ARBA" id="ARBA00022741"/>
    </source>
</evidence>
<dbReference type="GO" id="GO:0005737">
    <property type="term" value="C:cytoplasm"/>
    <property type="evidence" value="ECO:0007669"/>
    <property type="project" value="UniProtKB-SubCell"/>
</dbReference>
<dbReference type="CDD" id="cd02022">
    <property type="entry name" value="DPCK"/>
    <property type="match status" value="1"/>
</dbReference>
<comment type="pathway">
    <text evidence="5">Cofactor biosynthesis; coenzyme A biosynthesis; CoA from (R)-pantothenate: step 5/5.</text>
</comment>
<keyword evidence="3 5" id="KW-0067">ATP-binding</keyword>